<evidence type="ECO:0000256" key="1">
    <source>
        <dbReference type="ARBA" id="ARBA00022448"/>
    </source>
</evidence>
<comment type="caution">
    <text evidence="3">The sequence shown here is derived from an EMBL/GenBank/DDBJ whole genome shotgun (WGS) entry which is preliminary data.</text>
</comment>
<protein>
    <submittedName>
        <fullName evidence="3">MATE efflux family protein</fullName>
    </submittedName>
</protein>
<dbReference type="EMBL" id="AFFY01000033">
    <property type="protein sequence ID" value="EHG99706.1"/>
    <property type="molecule type" value="Genomic_DNA"/>
</dbReference>
<feature type="transmembrane region" description="Helical" evidence="2">
    <location>
        <begin position="324"/>
        <end position="347"/>
    </location>
</feature>
<feature type="transmembrane region" description="Helical" evidence="2">
    <location>
        <begin position="107"/>
        <end position="127"/>
    </location>
</feature>
<sequence length="445" mass="49893">MLLEVAWLIVSYWFEQMNYTYKNIWLIAFPVMMSILIEQLINITDALFLGHVGDVELGASALAGIWFLAIYMLGFGFSLGLQVIIARRNGEQRYSETGKAFFQGLSFLLSLAAVLCLLSQTLSPIFLKHLIISDNVYNAVIRYLDGRIWGLFFSFPFLALRAFLVGITQTKALNMAAFTAVLVNIPMNWLLIFGFDMGISGAAIASSFAELCSLIVLTIYVFRHINRHLYGLHWSIDITVLKEVFSISVWSMFQFFMSVAIWFLFFLAIERLGETELAVSNIIRSVSALFSVIVNALSGVTGSLVSNLIGAGEKRNVFPLCHRIIRLGYAAGVPLILLALLFHQFIIGAYTGNPTIVQAAWLPFAVMLLDYFFALPGYVYLNAVTGTGATRTVFVFQVTTTIAYLFCLWGLSRCNVPLAAYWAVEYLFVILLGVQSVFYLKYKQY</sequence>
<feature type="transmembrane region" description="Helical" evidence="2">
    <location>
        <begin position="359"/>
        <end position="381"/>
    </location>
</feature>
<evidence type="ECO:0000313" key="4">
    <source>
        <dbReference type="Proteomes" id="UP000003598"/>
    </source>
</evidence>
<dbReference type="RefSeq" id="WP_008620927.1">
    <property type="nucleotide sequence ID" value="NZ_JH376605.1"/>
</dbReference>
<feature type="transmembrane region" description="Helical" evidence="2">
    <location>
        <begin position="289"/>
        <end position="312"/>
    </location>
</feature>
<dbReference type="PANTHER" id="PTHR43298">
    <property type="entry name" value="MULTIDRUG RESISTANCE PROTEIN NORM-RELATED"/>
    <property type="match status" value="1"/>
</dbReference>
<dbReference type="PANTHER" id="PTHR43298:SF2">
    <property type="entry name" value="FMN_FAD EXPORTER YEEO-RELATED"/>
    <property type="match status" value="1"/>
</dbReference>
<dbReference type="AlphaFoldDB" id="G5SSR9"/>
<feature type="transmembrane region" description="Helical" evidence="2">
    <location>
        <begin position="63"/>
        <end position="86"/>
    </location>
</feature>
<gene>
    <name evidence="3" type="ORF">HMPREF9441_02419</name>
</gene>
<dbReference type="NCBIfam" id="TIGR00797">
    <property type="entry name" value="matE"/>
    <property type="match status" value="1"/>
</dbReference>
<feature type="transmembrane region" description="Helical" evidence="2">
    <location>
        <begin position="24"/>
        <end position="43"/>
    </location>
</feature>
<dbReference type="GeneID" id="93557828"/>
<evidence type="ECO:0000256" key="2">
    <source>
        <dbReference type="SAM" id="Phobius"/>
    </source>
</evidence>
<feature type="transmembrane region" description="Helical" evidence="2">
    <location>
        <begin position="393"/>
        <end position="412"/>
    </location>
</feature>
<dbReference type="InterPro" id="IPR050222">
    <property type="entry name" value="MATE_MdtK"/>
</dbReference>
<dbReference type="InterPro" id="IPR002528">
    <property type="entry name" value="MATE_fam"/>
</dbReference>
<reference evidence="3 4" key="1">
    <citation type="submission" date="2011-03" db="EMBL/GenBank/DDBJ databases">
        <authorList>
            <person name="Weinstock G."/>
            <person name="Sodergren E."/>
            <person name="Clifton S."/>
            <person name="Fulton L."/>
            <person name="Fulton B."/>
            <person name="Courtney L."/>
            <person name="Fronick C."/>
            <person name="Harrison M."/>
            <person name="Strong C."/>
            <person name="Farmer C."/>
            <person name="Delahaunty K."/>
            <person name="Markovic C."/>
            <person name="Hall O."/>
            <person name="Minx P."/>
            <person name="Tomlinson C."/>
            <person name="Mitreva M."/>
            <person name="Hou S."/>
            <person name="Chen J."/>
            <person name="Wollam A."/>
            <person name="Pepin K.H."/>
            <person name="Johnson M."/>
            <person name="Bhonagiri V."/>
            <person name="Zhang X."/>
            <person name="Suruliraj S."/>
            <person name="Warren W."/>
            <person name="Chinwalla A."/>
            <person name="Mardis E.R."/>
            <person name="Wilson R.K."/>
        </authorList>
    </citation>
    <scope>NUCLEOTIDE SEQUENCE [LARGE SCALE GENOMIC DNA]</scope>
    <source>
        <strain evidence="3 4">YIT 11840</strain>
    </source>
</reference>
<feature type="transmembrane region" description="Helical" evidence="2">
    <location>
        <begin position="201"/>
        <end position="223"/>
    </location>
</feature>
<dbReference type="PATRIC" id="fig|762968.3.peg.2158"/>
<keyword evidence="1" id="KW-0813">Transport</keyword>
<dbReference type="STRING" id="762968.HMPREF9441_02419"/>
<keyword evidence="4" id="KW-1185">Reference proteome</keyword>
<feature type="transmembrane region" description="Helical" evidence="2">
    <location>
        <begin position="244"/>
        <end position="269"/>
    </location>
</feature>
<feature type="transmembrane region" description="Helical" evidence="2">
    <location>
        <begin position="176"/>
        <end position="195"/>
    </location>
</feature>
<dbReference type="GO" id="GO:0042910">
    <property type="term" value="F:xenobiotic transmembrane transporter activity"/>
    <property type="evidence" value="ECO:0007669"/>
    <property type="project" value="InterPro"/>
</dbReference>
<dbReference type="GO" id="GO:0015297">
    <property type="term" value="F:antiporter activity"/>
    <property type="evidence" value="ECO:0007669"/>
    <property type="project" value="InterPro"/>
</dbReference>
<proteinExistence type="predicted"/>
<accession>G5SSR9</accession>
<dbReference type="Proteomes" id="UP000003598">
    <property type="component" value="Unassembled WGS sequence"/>
</dbReference>
<evidence type="ECO:0000313" key="3">
    <source>
        <dbReference type="EMBL" id="EHG99706.1"/>
    </source>
</evidence>
<dbReference type="GO" id="GO:0005886">
    <property type="term" value="C:plasma membrane"/>
    <property type="evidence" value="ECO:0007669"/>
    <property type="project" value="TreeGrafter"/>
</dbReference>
<feature type="transmembrane region" description="Helical" evidence="2">
    <location>
        <begin position="418"/>
        <end position="440"/>
    </location>
</feature>
<dbReference type="CDD" id="cd13133">
    <property type="entry name" value="MATE_like_7"/>
    <property type="match status" value="1"/>
</dbReference>
<dbReference type="OrthoDB" id="9780160at2"/>
<name>G5SSR9_9BACT</name>
<keyword evidence="2" id="KW-0472">Membrane</keyword>
<organism evidence="3 4">
    <name type="scientific">Paraprevotella clara YIT 11840</name>
    <dbReference type="NCBI Taxonomy" id="762968"/>
    <lineage>
        <taxon>Bacteria</taxon>
        <taxon>Pseudomonadati</taxon>
        <taxon>Bacteroidota</taxon>
        <taxon>Bacteroidia</taxon>
        <taxon>Bacteroidales</taxon>
        <taxon>Prevotellaceae</taxon>
        <taxon>Paraprevotella</taxon>
    </lineage>
</organism>
<dbReference type="eggNOG" id="COG0534">
    <property type="taxonomic scope" value="Bacteria"/>
</dbReference>
<feature type="transmembrane region" description="Helical" evidence="2">
    <location>
        <begin position="147"/>
        <end position="164"/>
    </location>
</feature>
<keyword evidence="2" id="KW-0812">Transmembrane</keyword>
<keyword evidence="2" id="KW-1133">Transmembrane helix</keyword>
<dbReference type="Pfam" id="PF01554">
    <property type="entry name" value="MatE"/>
    <property type="match status" value="2"/>
</dbReference>
<dbReference type="HOGENOM" id="CLU_012893_6_5_10"/>